<dbReference type="RefSeq" id="WP_094689564.1">
    <property type="nucleotide sequence ID" value="NZ_JACBYZ010000001.1"/>
</dbReference>
<evidence type="ECO:0000313" key="1">
    <source>
        <dbReference type="EMBL" id="OZG55983.1"/>
    </source>
</evidence>
<sequence length="181" mass="20709">MIDTTIPLIARNNLHALRRERLCSISCDSLDQKRYTYGRIDVETENHLIVVTNYEEDTPYFDEIEQIPRLRVSVFRREEKVPIQGAQPLNKYALYGAIKGVEIVDDDISFSSTPFRIKQSHGLIFSTEKENLYISTTGIFSEMLIPKISSIPLDSIITVAQVEEDWSDETPAAVKRKIESV</sequence>
<accession>A0A261FAH6</accession>
<comment type="caution">
    <text evidence="1">The sequence shown here is derived from an EMBL/GenBank/DDBJ whole genome shotgun (WGS) entry which is preliminary data.</text>
</comment>
<keyword evidence="2" id="KW-1185">Reference proteome</keyword>
<dbReference type="Proteomes" id="UP000228976">
    <property type="component" value="Unassembled WGS sequence"/>
</dbReference>
<organism evidence="1 2">
    <name type="scientific">Aeriscardovia aeriphila</name>
    <dbReference type="NCBI Taxonomy" id="218139"/>
    <lineage>
        <taxon>Bacteria</taxon>
        <taxon>Bacillati</taxon>
        <taxon>Actinomycetota</taxon>
        <taxon>Actinomycetes</taxon>
        <taxon>Bifidobacteriales</taxon>
        <taxon>Bifidobacteriaceae</taxon>
        <taxon>Aeriscardovia</taxon>
    </lineage>
</organism>
<protein>
    <submittedName>
        <fullName evidence="1">Uncharacterized protein</fullName>
    </submittedName>
</protein>
<name>A0A261FAH6_9BIFI</name>
<dbReference type="EMBL" id="MWWU01000002">
    <property type="protein sequence ID" value="OZG55983.1"/>
    <property type="molecule type" value="Genomic_DNA"/>
</dbReference>
<proteinExistence type="predicted"/>
<gene>
    <name evidence="1" type="ORF">AEAE_0471</name>
</gene>
<reference evidence="1 2" key="1">
    <citation type="journal article" date="2017" name="BMC Genomics">
        <title>Comparative genomic and phylogenomic analyses of the Bifidobacteriaceae family.</title>
        <authorList>
            <person name="Lugli G.A."/>
            <person name="Milani C."/>
            <person name="Turroni F."/>
            <person name="Duranti S."/>
            <person name="Mancabelli L."/>
            <person name="Mangifesta M."/>
            <person name="Ferrario C."/>
            <person name="Modesto M."/>
            <person name="Mattarelli P."/>
            <person name="Jiri K."/>
            <person name="van Sinderen D."/>
            <person name="Ventura M."/>
        </authorList>
    </citation>
    <scope>NUCLEOTIDE SEQUENCE [LARGE SCALE GENOMIC DNA]</scope>
    <source>
        <strain evidence="1 2">LMG 21773</strain>
    </source>
</reference>
<evidence type="ECO:0000313" key="2">
    <source>
        <dbReference type="Proteomes" id="UP000228976"/>
    </source>
</evidence>
<dbReference type="AlphaFoldDB" id="A0A261FAH6"/>